<dbReference type="EMBL" id="CM007892">
    <property type="protein sequence ID" value="OTG30428.1"/>
    <property type="molecule type" value="Genomic_DNA"/>
</dbReference>
<feature type="region of interest" description="Disordered" evidence="1">
    <location>
        <begin position="30"/>
        <end position="66"/>
    </location>
</feature>
<dbReference type="EMBL" id="MNCJ02000318">
    <property type="protein sequence ID" value="KAF5812911.1"/>
    <property type="molecule type" value="Genomic_DNA"/>
</dbReference>
<name>A0A251V493_HELAN</name>
<keyword evidence="5" id="KW-1185">Reference proteome</keyword>
<gene>
    <name evidence="4" type="ORF">HannXRQ_Chr03g0064421</name>
    <name evidence="3" type="ORF">HanXRQr2_Chr03g0091971</name>
</gene>
<feature type="chain" id="PRO_5012829383" evidence="2">
    <location>
        <begin position="22"/>
        <end position="66"/>
    </location>
</feature>
<evidence type="ECO:0000313" key="5">
    <source>
        <dbReference type="Proteomes" id="UP000215914"/>
    </source>
</evidence>
<dbReference type="InParanoid" id="A0A251V493"/>
<protein>
    <submittedName>
        <fullName evidence="4">Uncharacterized protein</fullName>
    </submittedName>
</protein>
<evidence type="ECO:0000256" key="1">
    <source>
        <dbReference type="SAM" id="MobiDB-lite"/>
    </source>
</evidence>
<sequence length="66" mass="7292">MEHKLVTVLCCMLLISTVSVGVTKESALRPQRMPPVSARNTKSNATPVRVPFPDPGPYKDWSPPMK</sequence>
<evidence type="ECO:0000256" key="2">
    <source>
        <dbReference type="SAM" id="SignalP"/>
    </source>
</evidence>
<keyword evidence="2" id="KW-0732">Signal</keyword>
<reference evidence="3 5" key="1">
    <citation type="journal article" date="2017" name="Nature">
        <title>The sunflower genome provides insights into oil metabolism, flowering and Asterid evolution.</title>
        <authorList>
            <person name="Badouin H."/>
            <person name="Gouzy J."/>
            <person name="Grassa C.J."/>
            <person name="Murat F."/>
            <person name="Staton S.E."/>
            <person name="Cottret L."/>
            <person name="Lelandais-Briere C."/>
            <person name="Owens G.L."/>
            <person name="Carrere S."/>
            <person name="Mayjonade B."/>
            <person name="Legrand L."/>
            <person name="Gill N."/>
            <person name="Kane N.C."/>
            <person name="Bowers J.E."/>
            <person name="Hubner S."/>
            <person name="Bellec A."/>
            <person name="Berard A."/>
            <person name="Berges H."/>
            <person name="Blanchet N."/>
            <person name="Boniface M.C."/>
            <person name="Brunel D."/>
            <person name="Catrice O."/>
            <person name="Chaidir N."/>
            <person name="Claudel C."/>
            <person name="Donnadieu C."/>
            <person name="Faraut T."/>
            <person name="Fievet G."/>
            <person name="Helmstetter N."/>
            <person name="King M."/>
            <person name="Knapp S.J."/>
            <person name="Lai Z."/>
            <person name="Le Paslier M.C."/>
            <person name="Lippi Y."/>
            <person name="Lorenzon L."/>
            <person name="Mandel J.R."/>
            <person name="Marage G."/>
            <person name="Marchand G."/>
            <person name="Marquand E."/>
            <person name="Bret-Mestries E."/>
            <person name="Morien E."/>
            <person name="Nambeesan S."/>
            <person name="Nguyen T."/>
            <person name="Pegot-Espagnet P."/>
            <person name="Pouilly N."/>
            <person name="Raftis F."/>
            <person name="Sallet E."/>
            <person name="Schiex T."/>
            <person name="Thomas J."/>
            <person name="Vandecasteele C."/>
            <person name="Vares D."/>
            <person name="Vear F."/>
            <person name="Vautrin S."/>
            <person name="Crespi M."/>
            <person name="Mangin B."/>
            <person name="Burke J.M."/>
            <person name="Salse J."/>
            <person name="Munos S."/>
            <person name="Vincourt P."/>
            <person name="Rieseberg L.H."/>
            <person name="Langlade N.B."/>
        </authorList>
    </citation>
    <scope>NUCLEOTIDE SEQUENCE [LARGE SCALE GENOMIC DNA]</scope>
    <source>
        <strain evidence="5">cv. SF193</strain>
        <tissue evidence="3">Leaves</tissue>
    </source>
</reference>
<dbReference type="Gramene" id="mRNA:HanXRQr2_Chr03g0091971">
    <property type="protein sequence ID" value="mRNA:HanXRQr2_Chr03g0091971"/>
    <property type="gene ID" value="HanXRQr2_Chr03g0091971"/>
</dbReference>
<organism evidence="4 5">
    <name type="scientific">Helianthus annuus</name>
    <name type="common">Common sunflower</name>
    <dbReference type="NCBI Taxonomy" id="4232"/>
    <lineage>
        <taxon>Eukaryota</taxon>
        <taxon>Viridiplantae</taxon>
        <taxon>Streptophyta</taxon>
        <taxon>Embryophyta</taxon>
        <taxon>Tracheophyta</taxon>
        <taxon>Spermatophyta</taxon>
        <taxon>Magnoliopsida</taxon>
        <taxon>eudicotyledons</taxon>
        <taxon>Gunneridae</taxon>
        <taxon>Pentapetalae</taxon>
        <taxon>asterids</taxon>
        <taxon>campanulids</taxon>
        <taxon>Asterales</taxon>
        <taxon>Asteraceae</taxon>
        <taxon>Asteroideae</taxon>
        <taxon>Heliantheae alliance</taxon>
        <taxon>Heliantheae</taxon>
        <taxon>Helianthus</taxon>
    </lineage>
</organism>
<evidence type="ECO:0000313" key="4">
    <source>
        <dbReference type="EMBL" id="OTG30428.1"/>
    </source>
</evidence>
<evidence type="ECO:0000313" key="3">
    <source>
        <dbReference type="EMBL" id="KAF5812911.1"/>
    </source>
</evidence>
<proteinExistence type="predicted"/>
<reference evidence="4" key="2">
    <citation type="submission" date="2017-02" db="EMBL/GenBank/DDBJ databases">
        <title>Sunflower complete genome.</title>
        <authorList>
            <person name="Langlade N."/>
            <person name="Munos S."/>
        </authorList>
    </citation>
    <scope>NUCLEOTIDE SEQUENCE [LARGE SCALE GENOMIC DNA]</scope>
    <source>
        <tissue evidence="4">Leaves</tissue>
    </source>
</reference>
<dbReference type="AlphaFoldDB" id="A0A251V493"/>
<reference evidence="3" key="3">
    <citation type="submission" date="2020-06" db="EMBL/GenBank/DDBJ databases">
        <title>Helianthus annuus Genome sequencing and assembly Release 2.</title>
        <authorList>
            <person name="Gouzy J."/>
            <person name="Langlade N."/>
            <person name="Munos S."/>
        </authorList>
    </citation>
    <scope>NUCLEOTIDE SEQUENCE</scope>
    <source>
        <tissue evidence="3">Leaves</tissue>
    </source>
</reference>
<dbReference type="Proteomes" id="UP000215914">
    <property type="component" value="Chromosome 3"/>
</dbReference>
<feature type="signal peptide" evidence="2">
    <location>
        <begin position="1"/>
        <end position="21"/>
    </location>
</feature>
<accession>A0A251V493</accession>